<dbReference type="AlphaFoldDB" id="A0A8S4SF44"/>
<name>A0A8S4SF44_9NEOP</name>
<organism evidence="1 2">
    <name type="scientific">Pararge aegeria aegeria</name>
    <dbReference type="NCBI Taxonomy" id="348720"/>
    <lineage>
        <taxon>Eukaryota</taxon>
        <taxon>Metazoa</taxon>
        <taxon>Ecdysozoa</taxon>
        <taxon>Arthropoda</taxon>
        <taxon>Hexapoda</taxon>
        <taxon>Insecta</taxon>
        <taxon>Pterygota</taxon>
        <taxon>Neoptera</taxon>
        <taxon>Endopterygota</taxon>
        <taxon>Lepidoptera</taxon>
        <taxon>Glossata</taxon>
        <taxon>Ditrysia</taxon>
        <taxon>Papilionoidea</taxon>
        <taxon>Nymphalidae</taxon>
        <taxon>Satyrinae</taxon>
        <taxon>Satyrini</taxon>
        <taxon>Parargina</taxon>
        <taxon>Pararge</taxon>
    </lineage>
</organism>
<protein>
    <submittedName>
        <fullName evidence="1">Jg18265 protein</fullName>
    </submittedName>
</protein>
<reference evidence="1" key="1">
    <citation type="submission" date="2022-03" db="EMBL/GenBank/DDBJ databases">
        <authorList>
            <person name="Lindestad O."/>
        </authorList>
    </citation>
    <scope>NUCLEOTIDE SEQUENCE</scope>
</reference>
<evidence type="ECO:0000313" key="1">
    <source>
        <dbReference type="EMBL" id="CAH2260565.1"/>
    </source>
</evidence>
<evidence type="ECO:0000313" key="2">
    <source>
        <dbReference type="Proteomes" id="UP000838756"/>
    </source>
</evidence>
<accession>A0A8S4SF44</accession>
<keyword evidence="2" id="KW-1185">Reference proteome</keyword>
<dbReference type="EMBL" id="CAKXAJ010026167">
    <property type="protein sequence ID" value="CAH2260565.1"/>
    <property type="molecule type" value="Genomic_DNA"/>
</dbReference>
<dbReference type="Proteomes" id="UP000838756">
    <property type="component" value="Unassembled WGS sequence"/>
</dbReference>
<gene>
    <name evidence="1" type="primary">jg18265</name>
    <name evidence="1" type="ORF">PAEG_LOCUS23756</name>
</gene>
<dbReference type="OrthoDB" id="407509at2759"/>
<sequence>MLLKMQYCDKDVEPNDLELQYVPCGCQLLEIIIRGILASNFNLCAFSEIRRSVEELYTDIAQRDAKLKQWAGHIARRTDGRWGLKVLEWRPRTSKRSVGRSLTRWIDDTRQVAQDRGDTTIG</sequence>
<proteinExistence type="predicted"/>
<comment type="caution">
    <text evidence="1">The sequence shown here is derived from an EMBL/GenBank/DDBJ whole genome shotgun (WGS) entry which is preliminary data.</text>
</comment>